<organism evidence="2 3">
    <name type="scientific">Actinidia rufa</name>
    <dbReference type="NCBI Taxonomy" id="165716"/>
    <lineage>
        <taxon>Eukaryota</taxon>
        <taxon>Viridiplantae</taxon>
        <taxon>Streptophyta</taxon>
        <taxon>Embryophyta</taxon>
        <taxon>Tracheophyta</taxon>
        <taxon>Spermatophyta</taxon>
        <taxon>Magnoliopsida</taxon>
        <taxon>eudicotyledons</taxon>
        <taxon>Gunneridae</taxon>
        <taxon>Pentapetalae</taxon>
        <taxon>asterids</taxon>
        <taxon>Ericales</taxon>
        <taxon>Actinidiaceae</taxon>
        <taxon>Actinidia</taxon>
    </lineage>
</organism>
<keyword evidence="2" id="KW-0813">Transport</keyword>
<comment type="caution">
    <text evidence="2">The sequence shown here is derived from an EMBL/GenBank/DDBJ whole genome shotgun (WGS) entry which is preliminary data.</text>
</comment>
<protein>
    <submittedName>
        <fullName evidence="2">Golgi nucleotide sugar transporter 2</fullName>
    </submittedName>
</protein>
<proteinExistence type="predicted"/>
<reference evidence="2 3" key="1">
    <citation type="submission" date="2019-07" db="EMBL/GenBank/DDBJ databases">
        <title>De Novo Assembly of kiwifruit Actinidia rufa.</title>
        <authorList>
            <person name="Sugita-Konishi S."/>
            <person name="Sato K."/>
            <person name="Mori E."/>
            <person name="Abe Y."/>
            <person name="Kisaki G."/>
            <person name="Hamano K."/>
            <person name="Suezawa K."/>
            <person name="Otani M."/>
            <person name="Fukuda T."/>
            <person name="Manabe T."/>
            <person name="Gomi K."/>
            <person name="Tabuchi M."/>
            <person name="Akimitsu K."/>
            <person name="Kataoka I."/>
        </authorList>
    </citation>
    <scope>NUCLEOTIDE SEQUENCE [LARGE SCALE GENOMIC DNA]</scope>
    <source>
        <strain evidence="3">cv. Fuchu</strain>
    </source>
</reference>
<dbReference type="OrthoDB" id="417037at2759"/>
<keyword evidence="1" id="KW-0812">Transmembrane</keyword>
<feature type="transmembrane region" description="Helical" evidence="1">
    <location>
        <begin position="199"/>
        <end position="220"/>
    </location>
</feature>
<accession>A0A7J0FTY4</accession>
<keyword evidence="1" id="KW-0472">Membrane</keyword>
<sequence length="250" mass="28140">MDRSKHLTYGASETVPISIFNSLGGSHIPGISPPDASLSHLHRFQSSDPLTHFALRLLQKDSQSRLSHDLFLSDLLLQYFDVLNCHRVRWIIQNPHWNGLTWCTRFLMVFQRLGNRSIHNMSKDAEHRVESDRFSWGSKASSGDSVNLLIDADEKREHGSGRKSGPLLSGTAYCISSCSMILLNKVVLSSYAFNAGISLMFYQNLISTVIVVVLGFCGLVSLEKLRWKLIKVWIPVNVIFVGMLVSGMYR</sequence>
<name>A0A7J0FTY4_9ERIC</name>
<dbReference type="Proteomes" id="UP000585474">
    <property type="component" value="Unassembled WGS sequence"/>
</dbReference>
<feature type="transmembrane region" description="Helical" evidence="1">
    <location>
        <begin position="232"/>
        <end position="249"/>
    </location>
</feature>
<keyword evidence="1" id="KW-1133">Transmembrane helix</keyword>
<evidence type="ECO:0000313" key="2">
    <source>
        <dbReference type="EMBL" id="GFZ01620.1"/>
    </source>
</evidence>
<dbReference type="AlphaFoldDB" id="A0A7J0FTY4"/>
<evidence type="ECO:0000256" key="1">
    <source>
        <dbReference type="SAM" id="Phobius"/>
    </source>
</evidence>
<keyword evidence="2" id="KW-0762">Sugar transport</keyword>
<gene>
    <name evidence="2" type="ORF">Acr_15g0002290</name>
</gene>
<evidence type="ECO:0000313" key="3">
    <source>
        <dbReference type="Proteomes" id="UP000585474"/>
    </source>
</evidence>
<dbReference type="EMBL" id="BJWL01000015">
    <property type="protein sequence ID" value="GFZ01620.1"/>
    <property type="molecule type" value="Genomic_DNA"/>
</dbReference>
<keyword evidence="3" id="KW-1185">Reference proteome</keyword>